<reference evidence="1" key="1">
    <citation type="submission" date="2023-07" db="EMBL/GenBank/DDBJ databases">
        <title>Genomic Encyclopedia of Type Strains, Phase IV (KMG-IV): sequencing the most valuable type-strain genomes for metagenomic binning, comparative biology and taxonomic classification.</title>
        <authorList>
            <person name="Goeker M."/>
        </authorList>
    </citation>
    <scope>NUCLEOTIDE SEQUENCE</scope>
    <source>
        <strain evidence="1">DSM 26174</strain>
    </source>
</reference>
<organism evidence="1 2">
    <name type="scientific">Aureibacter tunicatorum</name>
    <dbReference type="NCBI Taxonomy" id="866807"/>
    <lineage>
        <taxon>Bacteria</taxon>
        <taxon>Pseudomonadati</taxon>
        <taxon>Bacteroidota</taxon>
        <taxon>Cytophagia</taxon>
        <taxon>Cytophagales</taxon>
        <taxon>Persicobacteraceae</taxon>
        <taxon>Aureibacter</taxon>
    </lineage>
</organism>
<dbReference type="Proteomes" id="UP001185092">
    <property type="component" value="Unassembled WGS sequence"/>
</dbReference>
<dbReference type="PANTHER" id="PTHR43845:SF1">
    <property type="entry name" value="BLR5969 PROTEIN"/>
    <property type="match status" value="1"/>
</dbReference>
<dbReference type="InterPro" id="IPR042099">
    <property type="entry name" value="ANL_N_sf"/>
</dbReference>
<name>A0AAE3XLJ6_9BACT</name>
<dbReference type="RefSeq" id="WP_309937670.1">
    <property type="nucleotide sequence ID" value="NZ_AP025305.1"/>
</dbReference>
<dbReference type="EMBL" id="JAVDQD010000001">
    <property type="protein sequence ID" value="MDR6238199.1"/>
    <property type="molecule type" value="Genomic_DNA"/>
</dbReference>
<dbReference type="Gene3D" id="3.40.50.12780">
    <property type="entry name" value="N-terminal domain of ligase-like"/>
    <property type="match status" value="1"/>
</dbReference>
<comment type="caution">
    <text evidence="1">The sequence shown here is derived from an EMBL/GenBank/DDBJ whole genome shotgun (WGS) entry which is preliminary data.</text>
</comment>
<dbReference type="EC" id="6.2.1.30" evidence="1"/>
<proteinExistence type="predicted"/>
<dbReference type="GO" id="GO:0047475">
    <property type="term" value="F:phenylacetate-CoA ligase activity"/>
    <property type="evidence" value="ECO:0007669"/>
    <property type="project" value="UniProtKB-EC"/>
</dbReference>
<dbReference type="AlphaFoldDB" id="A0AAE3XLJ6"/>
<sequence>MSTAMIEDIDLSEVRDIVKDLIPDNEFVPSNIEEVLELPSFVSKMKSMEMSLGCAFDAIPMDAQNILIARRLAQIVNILLLNDKWKERLGLDDNVTGEFTLEDWQNLPISDKSTVIDLYMGEREGVVVPMEKGGFEIVASGGTTSGQPIETVYSLNELSDTYEIAGKFMGNHMLSSYLDADQAQWVVTTLADYQMWSSGTMVGGVLQEIPNTNYIGAGPVNQGVYEHMMSYAGQKTIMSTSQGIAALVDLGQNLKSEDRESFRVAMYGSGLLPNRKRHELKSLYPNLDILSYFAATQAETIGLQLDVDSDVLTAIPGLHLIEIVDENGRWVEVGEEGELVVTRLHANEAPIIRYKIGDKMIRKESISTDALNAVQFEFAGRSGDMLHVMDSQHSATRTYDQLVLAFKTSGVLDLDQIVHEMQFVNYRSDKNLELLLVVDDPFALKARVDYMTGMNGVRPYFVDALIRSLSLFNQWEANHVTMDKTGYQFNLKFVDKDSEEVLRTPLGKVPLVRDVF</sequence>
<keyword evidence="2" id="KW-1185">Reference proteome</keyword>
<dbReference type="SUPFAM" id="SSF56801">
    <property type="entry name" value="Acetyl-CoA synthetase-like"/>
    <property type="match status" value="1"/>
</dbReference>
<dbReference type="PANTHER" id="PTHR43845">
    <property type="entry name" value="BLR5969 PROTEIN"/>
    <property type="match status" value="1"/>
</dbReference>
<evidence type="ECO:0000313" key="1">
    <source>
        <dbReference type="EMBL" id="MDR6238199.1"/>
    </source>
</evidence>
<accession>A0AAE3XLJ6</accession>
<gene>
    <name evidence="1" type="ORF">HNQ88_001175</name>
</gene>
<keyword evidence="1" id="KW-0436">Ligase</keyword>
<evidence type="ECO:0000313" key="2">
    <source>
        <dbReference type="Proteomes" id="UP001185092"/>
    </source>
</evidence>
<protein>
    <submittedName>
        <fullName evidence="1">Phenylacetate-CoA ligase</fullName>
        <ecNumber evidence="1">6.2.1.30</ecNumber>
    </submittedName>
</protein>